<dbReference type="NCBIfam" id="TIGR00143">
    <property type="entry name" value="hypF"/>
    <property type="match status" value="1"/>
</dbReference>
<dbReference type="GO" id="GO:0051604">
    <property type="term" value="P:protein maturation"/>
    <property type="evidence" value="ECO:0007669"/>
    <property type="project" value="TreeGrafter"/>
</dbReference>
<evidence type="ECO:0000256" key="4">
    <source>
        <dbReference type="ARBA" id="ARBA00022723"/>
    </source>
</evidence>
<keyword evidence="9" id="KW-0378">Hydrolase</keyword>
<dbReference type="STRING" id="351160.RCIX1142"/>
<dbReference type="Pfam" id="PF07503">
    <property type="entry name" value="zf-HYPF"/>
    <property type="match status" value="2"/>
</dbReference>
<dbReference type="EC" id="6.2.-.-" evidence="8"/>
<dbReference type="InterPro" id="IPR043129">
    <property type="entry name" value="ATPase_NBD"/>
</dbReference>
<dbReference type="RefSeq" id="WP_012036078.1">
    <property type="nucleotide sequence ID" value="NC_009464.1"/>
</dbReference>
<evidence type="ECO:0000256" key="9">
    <source>
        <dbReference type="PROSITE-ProRule" id="PRU00520"/>
    </source>
</evidence>
<keyword evidence="5" id="KW-0863">Zinc-finger</keyword>
<dbReference type="GO" id="GO:0016874">
    <property type="term" value="F:ligase activity"/>
    <property type="evidence" value="ECO:0007669"/>
    <property type="project" value="UniProtKB-UniRule"/>
</dbReference>
<comment type="catalytic activity">
    <reaction evidence="7">
        <text>C-terminal L-cysteinyl-[HypE protein] + carbamoyl phosphate + ATP + H2O = C-terminal S-carboxamide-L-cysteinyl-[HypE protein] + AMP + phosphate + diphosphate + H(+)</text>
        <dbReference type="Rhea" id="RHEA:55636"/>
        <dbReference type="Rhea" id="RHEA-COMP:14247"/>
        <dbReference type="Rhea" id="RHEA-COMP:14392"/>
        <dbReference type="ChEBI" id="CHEBI:15377"/>
        <dbReference type="ChEBI" id="CHEBI:15378"/>
        <dbReference type="ChEBI" id="CHEBI:30616"/>
        <dbReference type="ChEBI" id="CHEBI:33019"/>
        <dbReference type="ChEBI" id="CHEBI:43474"/>
        <dbReference type="ChEBI" id="CHEBI:58228"/>
        <dbReference type="ChEBI" id="CHEBI:76913"/>
        <dbReference type="ChEBI" id="CHEBI:139126"/>
        <dbReference type="ChEBI" id="CHEBI:456215"/>
    </reaction>
</comment>
<keyword evidence="13" id="KW-1185">Reference proteome</keyword>
<evidence type="ECO:0000256" key="2">
    <source>
        <dbReference type="ARBA" id="ARBA00008097"/>
    </source>
</evidence>
<dbReference type="PANTHER" id="PTHR42959:SF1">
    <property type="entry name" value="CARBAMOYLTRANSFERASE HYPF"/>
    <property type="match status" value="1"/>
</dbReference>
<keyword evidence="6" id="KW-0862">Zinc</keyword>
<keyword evidence="3" id="KW-0436">Ligase</keyword>
<proteinExistence type="inferred from homology"/>
<dbReference type="Gene3D" id="3.90.870.50">
    <property type="match status" value="1"/>
</dbReference>
<evidence type="ECO:0000256" key="1">
    <source>
        <dbReference type="ARBA" id="ARBA00004711"/>
    </source>
</evidence>
<dbReference type="Pfam" id="PF00708">
    <property type="entry name" value="Acylphosphatase"/>
    <property type="match status" value="1"/>
</dbReference>
<dbReference type="InterPro" id="IPR036046">
    <property type="entry name" value="Acylphosphatase-like_dom_sf"/>
</dbReference>
<dbReference type="KEGG" id="rci:RCIX1142"/>
<name>Q0W595_METAR</name>
<dbReference type="UniPathway" id="UPA00335"/>
<reference evidence="12 13" key="1">
    <citation type="journal article" date="2006" name="Science">
        <title>Genome of rice cluster I archaea -- the key methane producers in the rice rhizosphere.</title>
        <authorList>
            <person name="Erkel C."/>
            <person name="Kube M."/>
            <person name="Reinhardt R."/>
            <person name="Liesack W."/>
        </authorList>
    </citation>
    <scope>NUCLEOTIDE SEQUENCE [LARGE SCALE GENOMIC DNA]</scope>
    <source>
        <strain evidence="13">DSM 22066 / NBRC 105507 / MRE50</strain>
    </source>
</reference>
<dbReference type="Gene3D" id="3.30.420.360">
    <property type="match status" value="1"/>
</dbReference>
<evidence type="ECO:0000256" key="6">
    <source>
        <dbReference type="ARBA" id="ARBA00022833"/>
    </source>
</evidence>
<organism evidence="12 13">
    <name type="scientific">Methanocella arvoryzae (strain DSM 22066 / NBRC 105507 / MRE50)</name>
    <dbReference type="NCBI Taxonomy" id="351160"/>
    <lineage>
        <taxon>Archaea</taxon>
        <taxon>Methanobacteriati</taxon>
        <taxon>Methanobacteriota</taxon>
        <taxon>Stenosarchaea group</taxon>
        <taxon>Methanomicrobia</taxon>
        <taxon>Methanocellales</taxon>
        <taxon>Methanocellaceae</taxon>
        <taxon>Methanocella</taxon>
    </lineage>
</organism>
<evidence type="ECO:0000313" key="13">
    <source>
        <dbReference type="Proteomes" id="UP000000663"/>
    </source>
</evidence>
<keyword evidence="4" id="KW-0479">Metal-binding</keyword>
<dbReference type="InterPro" id="IPR017968">
    <property type="entry name" value="Acylphosphatase_CS"/>
</dbReference>
<dbReference type="Pfam" id="PF22521">
    <property type="entry name" value="HypF_C_2"/>
    <property type="match status" value="1"/>
</dbReference>
<dbReference type="InterPro" id="IPR051060">
    <property type="entry name" value="Carbamoyltrans_HypF-like"/>
</dbReference>
<dbReference type="PROSITE" id="PS51163">
    <property type="entry name" value="YRDC"/>
    <property type="match status" value="1"/>
</dbReference>
<dbReference type="Gene3D" id="3.30.110.120">
    <property type="match status" value="1"/>
</dbReference>
<comment type="similarity">
    <text evidence="2 8">Belongs to the carbamoyltransferase HypF family.</text>
</comment>
<accession>Q0W595</accession>
<evidence type="ECO:0000259" key="11">
    <source>
        <dbReference type="PROSITE" id="PS51163"/>
    </source>
</evidence>
<dbReference type="InterPro" id="IPR004421">
    <property type="entry name" value="Carbamoyltransferase_HypF"/>
</dbReference>
<dbReference type="GO" id="GO:0016743">
    <property type="term" value="F:carboxyl- or carbamoyltransferase activity"/>
    <property type="evidence" value="ECO:0007669"/>
    <property type="project" value="UniProtKB-UniRule"/>
</dbReference>
<evidence type="ECO:0000256" key="8">
    <source>
        <dbReference type="PIRNR" id="PIRNR006256"/>
    </source>
</evidence>
<dbReference type="GeneID" id="5144140"/>
<dbReference type="PROSITE" id="PS00150">
    <property type="entry name" value="ACYLPHOSPHATASE_1"/>
    <property type="match status" value="1"/>
</dbReference>
<dbReference type="OrthoDB" id="371970at2157"/>
<feature type="domain" description="Acylphosphatase-like" evidence="10">
    <location>
        <begin position="3"/>
        <end position="89"/>
    </location>
</feature>
<dbReference type="InterPro" id="IPR006070">
    <property type="entry name" value="Sua5-like_dom"/>
</dbReference>
<dbReference type="SUPFAM" id="SSF53067">
    <property type="entry name" value="Actin-like ATPase domain"/>
    <property type="match status" value="1"/>
</dbReference>
<evidence type="ECO:0000256" key="7">
    <source>
        <dbReference type="ARBA" id="ARBA00048220"/>
    </source>
</evidence>
<dbReference type="GO" id="GO:0003725">
    <property type="term" value="F:double-stranded RNA binding"/>
    <property type="evidence" value="ECO:0007669"/>
    <property type="project" value="InterPro"/>
</dbReference>
<feature type="active site" evidence="9">
    <location>
        <position position="36"/>
    </location>
</feature>
<dbReference type="SUPFAM" id="SSF55821">
    <property type="entry name" value="YrdC/RibB"/>
    <property type="match status" value="1"/>
</dbReference>
<dbReference type="eggNOG" id="arCOG01187">
    <property type="taxonomic scope" value="Archaea"/>
</dbReference>
<dbReference type="GO" id="GO:0003998">
    <property type="term" value="F:acylphosphatase activity"/>
    <property type="evidence" value="ECO:0007669"/>
    <property type="project" value="UniProtKB-EC"/>
</dbReference>
<dbReference type="InterPro" id="IPR017945">
    <property type="entry name" value="DHBP_synth_RibB-like_a/b_dom"/>
</dbReference>
<evidence type="ECO:0000259" key="10">
    <source>
        <dbReference type="PROSITE" id="PS51160"/>
    </source>
</evidence>
<dbReference type="PIRSF" id="PIRSF006256">
    <property type="entry name" value="CMPcnvr_hdrg_mat"/>
    <property type="match status" value="1"/>
</dbReference>
<gene>
    <name evidence="12" type="primary">hypF</name>
    <name evidence="12" type="ORF">RCIX1142</name>
</gene>
<protein>
    <recommendedName>
        <fullName evidence="8">Carbamoyltransferase</fullName>
        <ecNumber evidence="8">6.2.-.-</ecNumber>
    </recommendedName>
</protein>
<dbReference type="Proteomes" id="UP000000663">
    <property type="component" value="Chromosome"/>
</dbReference>
<evidence type="ECO:0000256" key="5">
    <source>
        <dbReference type="ARBA" id="ARBA00022771"/>
    </source>
</evidence>
<sequence>MKKAKITVKGIVQGVGFRPFVHRIANEAGVVGFVQNLGTSVAIEAEGEDAAVETFIAKLRIGPPLSRIDSVEVEYQPYEVKYKEFVIEKSGLSGFGGFIPPDTGICNSCIDDMRHTAHYKDYWATSCVDCGPRYAIMDTLPYDRETTSMTDFPLCEDCLKEYTNPKDRRYHAQTISCPKCGPKLSFYNSERQELSPPLEQTISALQDGKIVAIKGVGGFHLCCRMDVTPLLRERRKRPEQPFALMAPLPMIEDYACVSEGERGLLDSLKRPIVLLRRKDNVPEAVSPGLHTVGFMTPYTGFHHLLFSKIREPLIMTSANLPSEPMVRDNEEAFERLGGIADCFLLHNRRILNRCDDSVLRWNNGSMFFTRMARGYAPTSFVMKEKAPKAILAMGPELNSTISIYKDNLCYVSHHLGNITNPLALDNLRETVDRLLKMTQVKPEIIACDLHPSFLSTRLGRELAQKFGASVVPVQHHRAHIGSLVIEHVGSADVSVDDIVGVAMDGVGFGEDGTVWGGEIFTGKGHPVGLLPVPMPGGDLATRFPLRMVAGLLHGSSIEDSRIIKMLEQGMTEIEANVVMRQLQTGLNVARTSSAGRVLDAVAAVLGVCYRRTYEGEPAMKLESAAYYGDASNVKLRCDLITENGMQFVDSRSLLVSVVEALDAGKRKADIAAAAQETLAKAFADQACEEAKKAGKNIVGFSGGVAVNAAIGAVIENTVKENGLKFVTNHKLPCGDGGVSFGQAVLANRTVEK</sequence>
<feature type="active site" evidence="9">
    <location>
        <position position="18"/>
    </location>
</feature>
<comment type="catalytic activity">
    <reaction evidence="9">
        <text>an acyl phosphate + H2O = a carboxylate + phosphate + H(+)</text>
        <dbReference type="Rhea" id="RHEA:14965"/>
        <dbReference type="ChEBI" id="CHEBI:15377"/>
        <dbReference type="ChEBI" id="CHEBI:15378"/>
        <dbReference type="ChEBI" id="CHEBI:29067"/>
        <dbReference type="ChEBI" id="CHEBI:43474"/>
        <dbReference type="ChEBI" id="CHEBI:59918"/>
        <dbReference type="EC" id="3.6.1.7"/>
    </reaction>
</comment>
<dbReference type="Gene3D" id="3.30.420.40">
    <property type="match status" value="1"/>
</dbReference>
<dbReference type="AlphaFoldDB" id="Q0W595"/>
<dbReference type="PROSITE" id="PS51160">
    <property type="entry name" value="ACYLPHOSPHATASE_3"/>
    <property type="match status" value="1"/>
</dbReference>
<dbReference type="SUPFAM" id="SSF54975">
    <property type="entry name" value="Acylphosphatase/BLUF domain-like"/>
    <property type="match status" value="1"/>
</dbReference>
<dbReference type="PANTHER" id="PTHR42959">
    <property type="entry name" value="CARBAMOYLTRANSFERASE"/>
    <property type="match status" value="1"/>
</dbReference>
<feature type="domain" description="YrdC-like" evidence="11">
    <location>
        <begin position="195"/>
        <end position="374"/>
    </location>
</feature>
<dbReference type="InterPro" id="IPR011125">
    <property type="entry name" value="Znf_HypF"/>
</dbReference>
<dbReference type="Pfam" id="PF01300">
    <property type="entry name" value="Sua5_yciO_yrdC"/>
    <property type="match status" value="1"/>
</dbReference>
<evidence type="ECO:0000256" key="3">
    <source>
        <dbReference type="ARBA" id="ARBA00022598"/>
    </source>
</evidence>
<dbReference type="InterPro" id="IPR041440">
    <property type="entry name" value="HypF_C"/>
</dbReference>
<evidence type="ECO:0000313" key="12">
    <source>
        <dbReference type="EMBL" id="CAJ36448.1"/>
    </source>
</evidence>
<dbReference type="InterPro" id="IPR001792">
    <property type="entry name" value="Acylphosphatase-like_dom"/>
</dbReference>
<dbReference type="GO" id="GO:0008270">
    <property type="term" value="F:zinc ion binding"/>
    <property type="evidence" value="ECO:0007669"/>
    <property type="project" value="UniProtKB-KW"/>
</dbReference>
<comment type="pathway">
    <text evidence="1">Protein modification; [NiFe] hydrogenase maturation.</text>
</comment>
<dbReference type="EMBL" id="AM114193">
    <property type="protein sequence ID" value="CAJ36448.1"/>
    <property type="molecule type" value="Genomic_DNA"/>
</dbReference>
<dbReference type="PATRIC" id="fig|351160.9.peg.1790"/>
<dbReference type="Pfam" id="PF17788">
    <property type="entry name" value="HypF_C"/>
    <property type="match status" value="1"/>
</dbReference>
<dbReference type="InterPro" id="IPR055128">
    <property type="entry name" value="HypF_C_2"/>
</dbReference>